<proteinExistence type="predicted"/>
<evidence type="ECO:0000313" key="4">
    <source>
        <dbReference type="Proteomes" id="UP000239997"/>
    </source>
</evidence>
<keyword evidence="4" id="KW-1185">Reference proteome</keyword>
<dbReference type="Proteomes" id="UP000239997">
    <property type="component" value="Unassembled WGS sequence"/>
</dbReference>
<accession>A0A084JTU7</accession>
<dbReference type="PROSITE" id="PS51257">
    <property type="entry name" value="PROKAR_LIPOPROTEIN"/>
    <property type="match status" value="1"/>
</dbReference>
<gene>
    <name evidence="1" type="ORF">IL45_09525</name>
    <name evidence="2" type="ORF">LY02_00430</name>
</gene>
<sequence length="193" mass="22339">MRKTLLILTSLTILFSCSNILNINGLEVNKGLNKSYRESKESILGIFTNKEYEEIKSSIQKSLNTVIPDGKSIIIHYEQAGENCLLADADSTSISIVADNGKRISNRMSKSYNAVDFFIYTEDSFFKNIYESKYYYQQDQGFFKSYIFTKQKNCSGFFILKPDGEFMIYYGEDYFTEVENFFNSKLIIKPNEK</sequence>
<reference evidence="2 4" key="2">
    <citation type="submission" date="2018-03" db="EMBL/GenBank/DDBJ databases">
        <title>Genomic Encyclopedia of Archaeal and Bacterial Type Strains, Phase II (KMG-II): from individual species to whole genera.</title>
        <authorList>
            <person name="Goeker M."/>
        </authorList>
    </citation>
    <scope>NUCLEOTIDE SEQUENCE [LARGE SCALE GENOMIC DNA]</scope>
    <source>
        <strain evidence="2 4">DSM 22727</strain>
    </source>
</reference>
<dbReference type="OrthoDB" id="1258369at2"/>
<evidence type="ECO:0000313" key="1">
    <source>
        <dbReference type="EMBL" id="KEZ92381.1"/>
    </source>
</evidence>
<dbReference type="Proteomes" id="UP000028531">
    <property type="component" value="Unassembled WGS sequence"/>
</dbReference>
<evidence type="ECO:0008006" key="5">
    <source>
        <dbReference type="Google" id="ProtNLM"/>
    </source>
</evidence>
<dbReference type="AlphaFoldDB" id="A0A084JTU7"/>
<dbReference type="EMBL" id="JPJI01000032">
    <property type="protein sequence ID" value="KEZ92381.1"/>
    <property type="molecule type" value="Genomic_DNA"/>
</dbReference>
<dbReference type="RefSeq" id="WP_036583144.1">
    <property type="nucleotide sequence ID" value="NZ_JPJI01000032.1"/>
</dbReference>
<dbReference type="EMBL" id="PVNA01000001">
    <property type="protein sequence ID" value="PRX15215.1"/>
    <property type="molecule type" value="Genomic_DNA"/>
</dbReference>
<evidence type="ECO:0000313" key="2">
    <source>
        <dbReference type="EMBL" id="PRX15215.1"/>
    </source>
</evidence>
<evidence type="ECO:0000313" key="3">
    <source>
        <dbReference type="Proteomes" id="UP000028531"/>
    </source>
</evidence>
<organism evidence="1 3">
    <name type="scientific">Nonlabens ulvanivorans</name>
    <name type="common">Persicivirga ulvanivorans</name>
    <dbReference type="NCBI Taxonomy" id="906888"/>
    <lineage>
        <taxon>Bacteria</taxon>
        <taxon>Pseudomonadati</taxon>
        <taxon>Bacteroidota</taxon>
        <taxon>Flavobacteriia</taxon>
        <taxon>Flavobacteriales</taxon>
        <taxon>Flavobacteriaceae</taxon>
        <taxon>Nonlabens</taxon>
    </lineage>
</organism>
<name>A0A084JTU7_NONUL</name>
<protein>
    <recommendedName>
        <fullName evidence="5">Lipoprotein</fullName>
    </recommendedName>
</protein>
<reference evidence="1 3" key="1">
    <citation type="submission" date="2014-07" db="EMBL/GenBank/DDBJ databases">
        <title>Draft genome sequence of Nonlabens ulvanivorans, an ulvan degrading bacterium.</title>
        <authorList>
            <person name="Kopel M."/>
            <person name="Helbert W."/>
            <person name="Henrissat B."/>
            <person name="Doniger T."/>
            <person name="Banin E."/>
        </authorList>
    </citation>
    <scope>NUCLEOTIDE SEQUENCE [LARGE SCALE GENOMIC DNA]</scope>
    <source>
        <strain evidence="1 3">PLR</strain>
    </source>
</reference>
<comment type="caution">
    <text evidence="1">The sequence shown here is derived from an EMBL/GenBank/DDBJ whole genome shotgun (WGS) entry which is preliminary data.</text>
</comment>